<feature type="signal peptide" evidence="1">
    <location>
        <begin position="1"/>
        <end position="18"/>
    </location>
</feature>
<dbReference type="Proteomes" id="UP000030758">
    <property type="component" value="Unassembled WGS sequence"/>
</dbReference>
<evidence type="ECO:0000256" key="1">
    <source>
        <dbReference type="SAM" id="SignalP"/>
    </source>
</evidence>
<dbReference type="Proteomes" id="UP000030764">
    <property type="component" value="Unassembled WGS sequence"/>
</dbReference>
<feature type="chain" id="PRO_5007379428" evidence="1">
    <location>
        <begin position="19"/>
        <end position="201"/>
    </location>
</feature>
<proteinExistence type="predicted"/>
<dbReference type="AlphaFoldDB" id="A0A085MJ34"/>
<evidence type="ECO:0000313" key="4">
    <source>
        <dbReference type="Proteomes" id="UP000030764"/>
    </source>
</evidence>
<name>A0A085MJ34_9BILA</name>
<evidence type="ECO:0000313" key="2">
    <source>
        <dbReference type="EMBL" id="KFD57230.1"/>
    </source>
</evidence>
<accession>A0A085MJ34</accession>
<organism evidence="2 4">
    <name type="scientific">Trichuris suis</name>
    <name type="common">pig whipworm</name>
    <dbReference type="NCBI Taxonomy" id="68888"/>
    <lineage>
        <taxon>Eukaryota</taxon>
        <taxon>Metazoa</taxon>
        <taxon>Ecdysozoa</taxon>
        <taxon>Nematoda</taxon>
        <taxon>Enoplea</taxon>
        <taxon>Dorylaimia</taxon>
        <taxon>Trichinellida</taxon>
        <taxon>Trichuridae</taxon>
        <taxon>Trichuris</taxon>
    </lineage>
</organism>
<evidence type="ECO:0000313" key="3">
    <source>
        <dbReference type="EMBL" id="KFD72620.1"/>
    </source>
</evidence>
<gene>
    <name evidence="2" type="ORF">M513_01741</name>
    <name evidence="3" type="ORF">M514_01741</name>
</gene>
<dbReference type="EMBL" id="KL363189">
    <property type="protein sequence ID" value="KFD57230.1"/>
    <property type="molecule type" value="Genomic_DNA"/>
</dbReference>
<reference evidence="2 4" key="1">
    <citation type="journal article" date="2014" name="Nat. Genet.">
        <title>Genome and transcriptome of the porcine whipworm Trichuris suis.</title>
        <authorList>
            <person name="Jex A.R."/>
            <person name="Nejsum P."/>
            <person name="Schwarz E.M."/>
            <person name="Hu L."/>
            <person name="Young N.D."/>
            <person name="Hall R.S."/>
            <person name="Korhonen P.K."/>
            <person name="Liao S."/>
            <person name="Thamsborg S."/>
            <person name="Xia J."/>
            <person name="Xu P."/>
            <person name="Wang S."/>
            <person name="Scheerlinck J.P."/>
            <person name="Hofmann A."/>
            <person name="Sternberg P.W."/>
            <person name="Wang J."/>
            <person name="Gasser R.B."/>
        </authorList>
    </citation>
    <scope>NUCLEOTIDE SEQUENCE [LARGE SCALE GENOMIC DNA]</scope>
    <source>
        <strain evidence="3">DCEP-RM93F</strain>
        <strain evidence="2">DCEP-RM93M</strain>
    </source>
</reference>
<keyword evidence="4" id="KW-1185">Reference proteome</keyword>
<dbReference type="EMBL" id="KL367476">
    <property type="protein sequence ID" value="KFD72620.1"/>
    <property type="molecule type" value="Genomic_DNA"/>
</dbReference>
<protein>
    <submittedName>
        <fullName evidence="2">Uncharacterized protein</fullName>
    </submittedName>
</protein>
<keyword evidence="1" id="KW-0732">Signal</keyword>
<sequence length="201" mass="22825">MLSLAQLLVLNLIWMTYGFSAQCFVLSTISDFQKLLNHVPGNVPTGFSLSSSWKSIFSTLLPKLLPERTAGIMRNVLNMVDLVRKANNGTKKRISELGANITENRITELIPAEMPNDLTRTAIHEADIMKSFIARDSNKWKGLIYQDPPINSIGTNDASSETLAKHKSNHTSEVPIYYTTRFRKEKQPNMDYFQYYYNNDG</sequence>